<dbReference type="InterPro" id="IPR004838">
    <property type="entry name" value="NHTrfase_class1_PyrdxlP-BS"/>
</dbReference>
<dbReference type="CDD" id="cd00609">
    <property type="entry name" value="AAT_like"/>
    <property type="match status" value="1"/>
</dbReference>
<keyword evidence="3 6" id="KW-0032">Aminotransferase</keyword>
<comment type="caution">
    <text evidence="8">The sequence shown here is derived from an EMBL/GenBank/DDBJ whole genome shotgun (WGS) entry which is preliminary data.</text>
</comment>
<evidence type="ECO:0000259" key="7">
    <source>
        <dbReference type="Pfam" id="PF00155"/>
    </source>
</evidence>
<dbReference type="Gene3D" id="3.90.1150.10">
    <property type="entry name" value="Aspartate Aminotransferase, domain 1"/>
    <property type="match status" value="1"/>
</dbReference>
<evidence type="ECO:0000313" key="9">
    <source>
        <dbReference type="Proteomes" id="UP000553343"/>
    </source>
</evidence>
<keyword evidence="9" id="KW-1185">Reference proteome</keyword>
<dbReference type="GO" id="GO:0030170">
    <property type="term" value="F:pyridoxal phosphate binding"/>
    <property type="evidence" value="ECO:0007669"/>
    <property type="project" value="InterPro"/>
</dbReference>
<comment type="cofactor">
    <cofactor evidence="1 6">
        <name>pyridoxal 5'-phosphate</name>
        <dbReference type="ChEBI" id="CHEBI:597326"/>
    </cofactor>
</comment>
<dbReference type="Pfam" id="PF00155">
    <property type="entry name" value="Aminotran_1_2"/>
    <property type="match status" value="1"/>
</dbReference>
<dbReference type="SUPFAM" id="SSF53383">
    <property type="entry name" value="PLP-dependent transferases"/>
    <property type="match status" value="1"/>
</dbReference>
<dbReference type="GO" id="GO:0008483">
    <property type="term" value="F:transaminase activity"/>
    <property type="evidence" value="ECO:0007669"/>
    <property type="project" value="UniProtKB-KW"/>
</dbReference>
<sequence length="391" mass="43201">MLYISKNIDALRYSVIREMSQVAAQYDDVISLGIGEPDFNTPAPIIEKAFEDARKGHTHYTHAQGDPQLIEKLSVNLSKDLGKTVPPECIMITHGAMNGLASAFRTLMDPGDEIILIEPHFPDYLAHITLTHAVPRYVPSGFDKGFLPDPKDIEAAITSKTKIILINSPNNPTGTVVPQSVLEEISAIAKAHDLCVVSDEVYDRISFEGRASSIYNCPGMENHALVINSFSKTYAMTGWRVGFAYGPKPVIDQMVKVCNYAVACACSVSQRAAIAALDTPDEVIKEMSDTFERRVELVCSRLESMPGVRVRRPKGSFYVFADISSITNQSRQFALDLIKAEKVVVVPGYPFGISCEGCIRIACTINREKLSEAMDRLERFLAARTRSRSFN</sequence>
<keyword evidence="5" id="KW-0663">Pyridoxal phosphate</keyword>
<dbReference type="InterPro" id="IPR015421">
    <property type="entry name" value="PyrdxlP-dep_Trfase_major"/>
</dbReference>
<dbReference type="InterPro" id="IPR050596">
    <property type="entry name" value="AspAT/PAT-like"/>
</dbReference>
<dbReference type="PROSITE" id="PS00105">
    <property type="entry name" value="AA_TRANSFER_CLASS_1"/>
    <property type="match status" value="1"/>
</dbReference>
<organism evidence="8 9">
    <name type="scientific">Desulfobacter latus</name>
    <dbReference type="NCBI Taxonomy" id="2292"/>
    <lineage>
        <taxon>Bacteria</taxon>
        <taxon>Pseudomonadati</taxon>
        <taxon>Thermodesulfobacteriota</taxon>
        <taxon>Desulfobacteria</taxon>
        <taxon>Desulfobacterales</taxon>
        <taxon>Desulfobacteraceae</taxon>
        <taxon>Desulfobacter</taxon>
    </lineage>
</organism>
<evidence type="ECO:0000256" key="1">
    <source>
        <dbReference type="ARBA" id="ARBA00001933"/>
    </source>
</evidence>
<proteinExistence type="inferred from homology"/>
<evidence type="ECO:0000256" key="6">
    <source>
        <dbReference type="RuleBase" id="RU000481"/>
    </source>
</evidence>
<dbReference type="Gene3D" id="3.40.640.10">
    <property type="entry name" value="Type I PLP-dependent aspartate aminotransferase-like (Major domain)"/>
    <property type="match status" value="1"/>
</dbReference>
<dbReference type="PANTHER" id="PTHR46383:SF2">
    <property type="entry name" value="AMINOTRANSFERASE"/>
    <property type="match status" value="1"/>
</dbReference>
<dbReference type="RefSeq" id="WP_178367984.1">
    <property type="nucleotide sequence ID" value="NZ_JACADJ010000082.1"/>
</dbReference>
<dbReference type="InterPro" id="IPR015422">
    <property type="entry name" value="PyrdxlP-dep_Trfase_small"/>
</dbReference>
<evidence type="ECO:0000256" key="5">
    <source>
        <dbReference type="ARBA" id="ARBA00022898"/>
    </source>
</evidence>
<dbReference type="PANTHER" id="PTHR46383">
    <property type="entry name" value="ASPARTATE AMINOTRANSFERASE"/>
    <property type="match status" value="1"/>
</dbReference>
<dbReference type="InterPro" id="IPR004839">
    <property type="entry name" value="Aminotransferase_I/II_large"/>
</dbReference>
<dbReference type="EC" id="2.6.1.-" evidence="6"/>
<feature type="domain" description="Aminotransferase class I/classII large" evidence="7">
    <location>
        <begin position="28"/>
        <end position="377"/>
    </location>
</feature>
<accession>A0A850T2E6</accession>
<reference evidence="8 9" key="1">
    <citation type="submission" date="2020-06" db="EMBL/GenBank/DDBJ databases">
        <title>High-quality draft genome of sulfate reducer Desulfobacter latus type strain AcrS2 isolated from marine sediment.</title>
        <authorList>
            <person name="Hoppe M."/>
            <person name="Larsen C.K."/>
            <person name="Marshall I.P.G."/>
            <person name="Schramm A."/>
            <person name="Marietou A.G."/>
        </authorList>
    </citation>
    <scope>NUCLEOTIDE SEQUENCE [LARGE SCALE GENOMIC DNA]</scope>
    <source>
        <strain evidence="8 9">AcRS2</strain>
    </source>
</reference>
<dbReference type="EMBL" id="JACADJ010000082">
    <property type="protein sequence ID" value="NWH06530.1"/>
    <property type="molecule type" value="Genomic_DNA"/>
</dbReference>
<protein>
    <recommendedName>
        <fullName evidence="6">Aminotransferase</fullName>
        <ecNumber evidence="6">2.6.1.-</ecNumber>
    </recommendedName>
</protein>
<evidence type="ECO:0000256" key="2">
    <source>
        <dbReference type="ARBA" id="ARBA00007441"/>
    </source>
</evidence>
<dbReference type="FunFam" id="3.40.640.10:FF:000033">
    <property type="entry name" value="Aspartate aminotransferase"/>
    <property type="match status" value="1"/>
</dbReference>
<dbReference type="AlphaFoldDB" id="A0A850T2E6"/>
<comment type="similarity">
    <text evidence="2 6">Belongs to the class-I pyridoxal-phosphate-dependent aminotransferase family.</text>
</comment>
<name>A0A850T2E6_9BACT</name>
<evidence type="ECO:0000256" key="3">
    <source>
        <dbReference type="ARBA" id="ARBA00022576"/>
    </source>
</evidence>
<evidence type="ECO:0000256" key="4">
    <source>
        <dbReference type="ARBA" id="ARBA00022679"/>
    </source>
</evidence>
<keyword evidence="4 6" id="KW-0808">Transferase</keyword>
<dbReference type="GO" id="GO:0006520">
    <property type="term" value="P:amino acid metabolic process"/>
    <property type="evidence" value="ECO:0007669"/>
    <property type="project" value="InterPro"/>
</dbReference>
<dbReference type="Proteomes" id="UP000553343">
    <property type="component" value="Unassembled WGS sequence"/>
</dbReference>
<evidence type="ECO:0000313" key="8">
    <source>
        <dbReference type="EMBL" id="NWH06530.1"/>
    </source>
</evidence>
<gene>
    <name evidence="8" type="ORF">HXW94_16325</name>
</gene>
<dbReference type="InterPro" id="IPR015424">
    <property type="entry name" value="PyrdxlP-dep_Trfase"/>
</dbReference>